<dbReference type="EMBL" id="CP120371">
    <property type="protein sequence ID" value="WEX82714.1"/>
    <property type="molecule type" value="Genomic_DNA"/>
</dbReference>
<keyword evidence="2" id="KW-1185">Reference proteome</keyword>
<dbReference type="RefSeq" id="WP_280733450.1">
    <property type="nucleotide sequence ID" value="NZ_CP120368.1"/>
</dbReference>
<proteinExistence type="predicted"/>
<accession>A0ABY8CVN9</accession>
<organism evidence="1 2">
    <name type="scientific">Sinorhizobium numidicum</name>
    <dbReference type="NCBI Taxonomy" id="680248"/>
    <lineage>
        <taxon>Bacteria</taxon>
        <taxon>Pseudomonadati</taxon>
        <taxon>Pseudomonadota</taxon>
        <taxon>Alphaproteobacteria</taxon>
        <taxon>Hyphomicrobiales</taxon>
        <taxon>Rhizobiaceae</taxon>
        <taxon>Sinorhizobium/Ensifer group</taxon>
        <taxon>Sinorhizobium</taxon>
    </lineage>
</organism>
<evidence type="ECO:0000313" key="2">
    <source>
        <dbReference type="Proteomes" id="UP001235547"/>
    </source>
</evidence>
<reference evidence="1 2" key="1">
    <citation type="submission" date="2023-03" db="EMBL/GenBank/DDBJ databases">
        <authorList>
            <person name="Kaur S."/>
            <person name="Espinosa-Saiz D."/>
            <person name="Velazquez E."/>
            <person name="Menendez E."/>
            <person name="diCenzo G.C."/>
        </authorList>
    </citation>
    <scope>NUCLEOTIDE SEQUENCE [LARGE SCALE GENOMIC DNA]</scope>
    <source>
        <strain evidence="1 2">LMG 27395</strain>
    </source>
</reference>
<gene>
    <name evidence="1" type="ORF">PYH38_005034</name>
</gene>
<sequence length="90" mass="9968">MKLRVIDGGRASEPAPALGAPLAMTIRAEAARRIEASGYHQWRARSLATGVPIPGPIRYLKLQIDFVAEKLERLNPLPADFTEDKYWPAV</sequence>
<evidence type="ECO:0000313" key="1">
    <source>
        <dbReference type="EMBL" id="WEX82714.1"/>
    </source>
</evidence>
<name>A0ABY8CVN9_9HYPH</name>
<dbReference type="Proteomes" id="UP001235547">
    <property type="component" value="Chromosome 1"/>
</dbReference>
<protein>
    <submittedName>
        <fullName evidence="1">Uncharacterized protein</fullName>
    </submittedName>
</protein>